<evidence type="ECO:0000256" key="1">
    <source>
        <dbReference type="SAM" id="SignalP"/>
    </source>
</evidence>
<feature type="chain" id="PRO_5037783579" description="Lipoprotein" evidence="1">
    <location>
        <begin position="19"/>
        <end position="166"/>
    </location>
</feature>
<protein>
    <recommendedName>
        <fullName evidence="4">Lipoprotein</fullName>
    </recommendedName>
</protein>
<keyword evidence="1" id="KW-0732">Signal</keyword>
<proteinExistence type="predicted"/>
<name>A0A931FJW1_9BACT</name>
<dbReference type="RefSeq" id="WP_196285328.1">
    <property type="nucleotide sequence ID" value="NZ_JADQDP010000001.1"/>
</dbReference>
<evidence type="ECO:0000313" key="2">
    <source>
        <dbReference type="EMBL" id="MBF9141000.1"/>
    </source>
</evidence>
<comment type="caution">
    <text evidence="2">The sequence shown here is derived from an EMBL/GenBank/DDBJ whole genome shotgun (WGS) entry which is preliminary data.</text>
</comment>
<feature type="signal peptide" evidence="1">
    <location>
        <begin position="1"/>
        <end position="18"/>
    </location>
</feature>
<accession>A0A931FJW1</accession>
<keyword evidence="3" id="KW-1185">Reference proteome</keyword>
<sequence>MLRYALRLLCLMPLAVVACQSHQDSGAAGRKSRPADDPIESGALFYWVGASATQTFGHYTQGQPKFTVDSVNHRNYSVRIFDQCLTVDARDTVLATCNDASPGTAAFAPLLAKNTRLHFTYSGESGEHEQVLVYEVADLEHASKQSLALPRRAVILDLKPFSSDGE</sequence>
<dbReference type="Proteomes" id="UP000645610">
    <property type="component" value="Unassembled WGS sequence"/>
</dbReference>
<dbReference type="EMBL" id="JADQDP010000001">
    <property type="protein sequence ID" value="MBF9141000.1"/>
    <property type="molecule type" value="Genomic_DNA"/>
</dbReference>
<dbReference type="AlphaFoldDB" id="A0A931FJW1"/>
<organism evidence="2 3">
    <name type="scientific">Hymenobacter properus</name>
    <dbReference type="NCBI Taxonomy" id="2791026"/>
    <lineage>
        <taxon>Bacteria</taxon>
        <taxon>Pseudomonadati</taxon>
        <taxon>Bacteroidota</taxon>
        <taxon>Cytophagia</taxon>
        <taxon>Cytophagales</taxon>
        <taxon>Hymenobacteraceae</taxon>
        <taxon>Hymenobacter</taxon>
    </lineage>
</organism>
<dbReference type="PROSITE" id="PS51257">
    <property type="entry name" value="PROKAR_LIPOPROTEIN"/>
    <property type="match status" value="1"/>
</dbReference>
<reference evidence="2 3" key="1">
    <citation type="submission" date="2020-11" db="EMBL/GenBank/DDBJ databases">
        <authorList>
            <person name="Kim M.K."/>
        </authorList>
    </citation>
    <scope>NUCLEOTIDE SEQUENCE [LARGE SCALE GENOMIC DNA]</scope>
    <source>
        <strain evidence="2 3">BT439</strain>
    </source>
</reference>
<evidence type="ECO:0000313" key="3">
    <source>
        <dbReference type="Proteomes" id="UP000645610"/>
    </source>
</evidence>
<gene>
    <name evidence="2" type="ORF">I2I01_05105</name>
</gene>
<evidence type="ECO:0008006" key="4">
    <source>
        <dbReference type="Google" id="ProtNLM"/>
    </source>
</evidence>